<dbReference type="InParanoid" id="A0A1S3H805"/>
<dbReference type="InterPro" id="IPR003347">
    <property type="entry name" value="JmjC_dom"/>
</dbReference>
<evidence type="ECO:0000256" key="1">
    <source>
        <dbReference type="SAM" id="Phobius"/>
    </source>
</evidence>
<dbReference type="PRINTS" id="PR00069">
    <property type="entry name" value="ALDKETRDTASE"/>
</dbReference>
<dbReference type="GeneID" id="106152915"/>
<reference evidence="4" key="1">
    <citation type="submission" date="2025-08" db="UniProtKB">
        <authorList>
            <consortium name="RefSeq"/>
        </authorList>
    </citation>
    <scope>IDENTIFICATION</scope>
    <source>
        <tissue evidence="4">Gonads</tissue>
    </source>
</reference>
<dbReference type="SUPFAM" id="SSF51430">
    <property type="entry name" value="NAD(P)-linked oxidoreductase"/>
    <property type="match status" value="1"/>
</dbReference>
<accession>A0A1S3H805</accession>
<keyword evidence="3" id="KW-1185">Reference proteome</keyword>
<dbReference type="InterPro" id="IPR020471">
    <property type="entry name" value="AKR"/>
</dbReference>
<keyword evidence="1" id="KW-0812">Transmembrane</keyword>
<dbReference type="SUPFAM" id="SSF51197">
    <property type="entry name" value="Clavaminate synthase-like"/>
    <property type="match status" value="1"/>
</dbReference>
<dbReference type="Pfam" id="PF13621">
    <property type="entry name" value="Cupin_8"/>
    <property type="match status" value="1"/>
</dbReference>
<dbReference type="SMART" id="SM00558">
    <property type="entry name" value="JmjC"/>
    <property type="match status" value="1"/>
</dbReference>
<gene>
    <name evidence="4" type="primary">LOC106152915</name>
</gene>
<protein>
    <submittedName>
        <fullName evidence="4">Uncharacterized protein LOC106152915</fullName>
    </submittedName>
</protein>
<evidence type="ECO:0000259" key="2">
    <source>
        <dbReference type="PROSITE" id="PS51184"/>
    </source>
</evidence>
<dbReference type="GO" id="GO:0016491">
    <property type="term" value="F:oxidoreductase activity"/>
    <property type="evidence" value="ECO:0007669"/>
    <property type="project" value="InterPro"/>
</dbReference>
<keyword evidence="1" id="KW-0472">Membrane</keyword>
<proteinExistence type="predicted"/>
<dbReference type="AlphaFoldDB" id="A0A1S3H805"/>
<dbReference type="PANTHER" id="PTHR12461">
    <property type="entry name" value="HYPOXIA-INDUCIBLE FACTOR 1 ALPHA INHIBITOR-RELATED"/>
    <property type="match status" value="1"/>
</dbReference>
<dbReference type="Proteomes" id="UP000085678">
    <property type="component" value="Unplaced"/>
</dbReference>
<dbReference type="PANTHER" id="PTHR12461:SF91">
    <property type="entry name" value="JMJC DOMAIN-CONTAINING PROTEIN"/>
    <property type="match status" value="1"/>
</dbReference>
<evidence type="ECO:0000313" key="4">
    <source>
        <dbReference type="RefSeq" id="XP_013382112.1"/>
    </source>
</evidence>
<dbReference type="InterPro" id="IPR036812">
    <property type="entry name" value="NAD(P)_OxRdtase_dom_sf"/>
</dbReference>
<dbReference type="PROSITE" id="PS51184">
    <property type="entry name" value="JMJC"/>
    <property type="match status" value="1"/>
</dbReference>
<dbReference type="OrthoDB" id="416253at2759"/>
<sequence length="638" mass="73214">METKTKLCIGVFPVLCAVAWIYLPFTRNPSLDPPYTSTEVHLNTDTTPSGETPLPRGHMQRFGLHVEKETEIVELDHFPDPETFYKDYVYPSVPVIVRGGLKHWPAMEKWKNEEYLKEKFGHCLYTIRKKVVDEHHPAEMLMSLADFLDAYRKEKLYLTAYICPEMTQDFSMPSCIGCDAYVKMILDMILFFNTGWTNTEVHIDPYEIFYTQIRGKRQWILTPPSDGKYLHTEEFPYHAGMCPADVDAVDLIKYPNISKAAIYNVTINEGDMLYVPEAWFHQVRTTEGDTNMGLALYLNHTSCITRCPDTDDIEFLENCMEARKQTPKEITCNERTDNIPYSAVVEKYKDIYPRLLIHEEKQTEMKTSVTTLLQSGHSMPVQGLSLTRLGKEQLGTTVRHALLLGYRLFLTDPDDDSEDALGSILADNQHCKREDVFVVVKLDSTLEGDAVRKSIKRSMERLKTDYVDLVLFRAPICDKDQEGCEARPGGWEILEELHDAGTIRSLGLSGFKISQVQRLVASAKIRVSVVHAKFDITYRNTELRDFCNQHGMRFMARNFFGPQKLKELVLSSEMIKIAARLFRTDTSTTIIRWALNKNITVITPATDLRQMAFNRRALFFDVAPGSYLDDLDNFPHKA</sequence>
<dbReference type="Gene3D" id="2.60.120.650">
    <property type="entry name" value="Cupin"/>
    <property type="match status" value="1"/>
</dbReference>
<feature type="domain" description="JmjC" evidence="2">
    <location>
        <begin position="137"/>
        <end position="315"/>
    </location>
</feature>
<dbReference type="InterPro" id="IPR023210">
    <property type="entry name" value="NADP_OxRdtase_dom"/>
</dbReference>
<dbReference type="KEGG" id="lak:106152915"/>
<dbReference type="InterPro" id="IPR041667">
    <property type="entry name" value="Cupin_8"/>
</dbReference>
<organism evidence="3 4">
    <name type="scientific">Lingula anatina</name>
    <name type="common">Brachiopod</name>
    <name type="synonym">Lingula unguis</name>
    <dbReference type="NCBI Taxonomy" id="7574"/>
    <lineage>
        <taxon>Eukaryota</taxon>
        <taxon>Metazoa</taxon>
        <taxon>Spiralia</taxon>
        <taxon>Lophotrochozoa</taxon>
        <taxon>Brachiopoda</taxon>
        <taxon>Linguliformea</taxon>
        <taxon>Lingulata</taxon>
        <taxon>Lingulida</taxon>
        <taxon>Linguloidea</taxon>
        <taxon>Lingulidae</taxon>
        <taxon>Lingula</taxon>
    </lineage>
</organism>
<keyword evidence="1" id="KW-1133">Transmembrane helix</keyword>
<evidence type="ECO:0000313" key="3">
    <source>
        <dbReference type="Proteomes" id="UP000085678"/>
    </source>
</evidence>
<name>A0A1S3H805_LINAN</name>
<dbReference type="Pfam" id="PF00248">
    <property type="entry name" value="Aldo_ket_red"/>
    <property type="match status" value="1"/>
</dbReference>
<feature type="transmembrane region" description="Helical" evidence="1">
    <location>
        <begin position="7"/>
        <end position="25"/>
    </location>
</feature>
<dbReference type="RefSeq" id="XP_013382112.1">
    <property type="nucleotide sequence ID" value="XM_013526658.1"/>
</dbReference>
<dbReference type="Gene3D" id="3.20.20.100">
    <property type="entry name" value="NADP-dependent oxidoreductase domain"/>
    <property type="match status" value="1"/>
</dbReference>